<keyword evidence="1" id="KW-0238">DNA-binding</keyword>
<sequence>MFTSVSPDQSLDVANEPGEDRLQLAIGMEVRACRKRLGMTAADLAGVACISVGMMSKIENGVISASLGTLQALSRALDVPLTTFLRRCEYEENAVFVPAGDEIAVEKCDSRAGHHYKLLGYFDSQPNNLTVETYLFTMDRETDTLPSLEHFGMEFLYLLEGEMTYRIGSKRYVMGPGDSLHFAGHSPHGPEQLGRLPVRFLSVISYR</sequence>
<dbReference type="InterPro" id="IPR010982">
    <property type="entry name" value="Lambda_DNA-bd_dom_sf"/>
</dbReference>
<dbReference type="Pfam" id="PF01381">
    <property type="entry name" value="HTH_3"/>
    <property type="match status" value="1"/>
</dbReference>
<dbReference type="PANTHER" id="PTHR46797">
    <property type="entry name" value="HTH-TYPE TRANSCRIPTIONAL REGULATOR"/>
    <property type="match status" value="1"/>
</dbReference>
<evidence type="ECO:0000259" key="2">
    <source>
        <dbReference type="PROSITE" id="PS50943"/>
    </source>
</evidence>
<gene>
    <name evidence="3" type="ORF">GGQ99_001795</name>
</gene>
<dbReference type="SMART" id="SM00530">
    <property type="entry name" value="HTH_XRE"/>
    <property type="match status" value="1"/>
</dbReference>
<reference evidence="3 4" key="1">
    <citation type="submission" date="2020-08" db="EMBL/GenBank/DDBJ databases">
        <title>Genomic Encyclopedia of Type Strains, Phase IV (KMG-IV): sequencing the most valuable type-strain genomes for metagenomic binning, comparative biology and taxonomic classification.</title>
        <authorList>
            <person name="Goeker M."/>
        </authorList>
    </citation>
    <scope>NUCLEOTIDE SEQUENCE [LARGE SCALE GENOMIC DNA]</scope>
    <source>
        <strain evidence="3 4">DSM 7050</strain>
    </source>
</reference>
<dbReference type="InterPro" id="IPR011051">
    <property type="entry name" value="RmlC_Cupin_sf"/>
</dbReference>
<dbReference type="InterPro" id="IPR050807">
    <property type="entry name" value="TransReg_Diox_bact_type"/>
</dbReference>
<dbReference type="RefSeq" id="WP_183262130.1">
    <property type="nucleotide sequence ID" value="NZ_BAAAVZ010000003.1"/>
</dbReference>
<dbReference type="SUPFAM" id="SSF51182">
    <property type="entry name" value="RmlC-like cupins"/>
    <property type="match status" value="1"/>
</dbReference>
<evidence type="ECO:0000256" key="1">
    <source>
        <dbReference type="ARBA" id="ARBA00023125"/>
    </source>
</evidence>
<dbReference type="InterPro" id="IPR014710">
    <property type="entry name" value="RmlC-like_jellyroll"/>
</dbReference>
<accession>A0ABR6KZV5</accession>
<dbReference type="Pfam" id="PF07883">
    <property type="entry name" value="Cupin_2"/>
    <property type="match status" value="1"/>
</dbReference>
<dbReference type="InterPro" id="IPR013096">
    <property type="entry name" value="Cupin_2"/>
</dbReference>
<dbReference type="Gene3D" id="2.60.120.10">
    <property type="entry name" value="Jelly Rolls"/>
    <property type="match status" value="1"/>
</dbReference>
<feature type="domain" description="HTH cro/C1-type" evidence="2">
    <location>
        <begin position="30"/>
        <end position="84"/>
    </location>
</feature>
<name>A0ABR6KZV5_9HYPH</name>
<evidence type="ECO:0000313" key="4">
    <source>
        <dbReference type="Proteomes" id="UP000539538"/>
    </source>
</evidence>
<comment type="caution">
    <text evidence="3">The sequence shown here is derived from an EMBL/GenBank/DDBJ whole genome shotgun (WGS) entry which is preliminary data.</text>
</comment>
<dbReference type="InterPro" id="IPR001387">
    <property type="entry name" value="Cro/C1-type_HTH"/>
</dbReference>
<proteinExistence type="predicted"/>
<dbReference type="PROSITE" id="PS50943">
    <property type="entry name" value="HTH_CROC1"/>
    <property type="match status" value="1"/>
</dbReference>
<keyword evidence="4" id="KW-1185">Reference proteome</keyword>
<dbReference type="CDD" id="cd00093">
    <property type="entry name" value="HTH_XRE"/>
    <property type="match status" value="1"/>
</dbReference>
<dbReference type="Proteomes" id="UP000539538">
    <property type="component" value="Unassembled WGS sequence"/>
</dbReference>
<dbReference type="SUPFAM" id="SSF47413">
    <property type="entry name" value="lambda repressor-like DNA-binding domains"/>
    <property type="match status" value="1"/>
</dbReference>
<dbReference type="PANTHER" id="PTHR46797:SF1">
    <property type="entry name" value="METHYLPHOSPHONATE SYNTHASE"/>
    <property type="match status" value="1"/>
</dbReference>
<organism evidence="3 4">
    <name type="scientific">Aminobacter niigataensis</name>
    <dbReference type="NCBI Taxonomy" id="83265"/>
    <lineage>
        <taxon>Bacteria</taxon>
        <taxon>Pseudomonadati</taxon>
        <taxon>Pseudomonadota</taxon>
        <taxon>Alphaproteobacteria</taxon>
        <taxon>Hyphomicrobiales</taxon>
        <taxon>Phyllobacteriaceae</taxon>
        <taxon>Aminobacter</taxon>
    </lineage>
</organism>
<evidence type="ECO:0000313" key="3">
    <source>
        <dbReference type="EMBL" id="MBB4650073.1"/>
    </source>
</evidence>
<dbReference type="EMBL" id="JACHOT010000001">
    <property type="protein sequence ID" value="MBB4650073.1"/>
    <property type="molecule type" value="Genomic_DNA"/>
</dbReference>
<dbReference type="Gene3D" id="1.10.260.40">
    <property type="entry name" value="lambda repressor-like DNA-binding domains"/>
    <property type="match status" value="1"/>
</dbReference>
<dbReference type="CDD" id="cd02209">
    <property type="entry name" value="cupin_XRE_C"/>
    <property type="match status" value="1"/>
</dbReference>
<protein>
    <submittedName>
        <fullName evidence="3">Transcriptional regulator with XRE-family HTH domain</fullName>
    </submittedName>
</protein>